<evidence type="ECO:0000256" key="1">
    <source>
        <dbReference type="ARBA" id="ARBA00007378"/>
    </source>
</evidence>
<dbReference type="Proteomes" id="UP000190235">
    <property type="component" value="Chromosome I"/>
</dbReference>
<dbReference type="Pfam" id="PF02566">
    <property type="entry name" value="OsmC"/>
    <property type="match status" value="1"/>
</dbReference>
<dbReference type="InterPro" id="IPR036102">
    <property type="entry name" value="OsmC/Ohrsf"/>
</dbReference>
<dbReference type="InterPro" id="IPR015946">
    <property type="entry name" value="KH_dom-like_a/b"/>
</dbReference>
<dbReference type="Gene3D" id="2.20.25.10">
    <property type="match status" value="1"/>
</dbReference>
<dbReference type="PANTHER" id="PTHR33797:SF2">
    <property type="entry name" value="ORGANIC HYDROPEROXIDE RESISTANCE PROTEIN-LIKE"/>
    <property type="match status" value="1"/>
</dbReference>
<proteinExistence type="inferred from homology"/>
<dbReference type="GO" id="GO:0006979">
    <property type="term" value="P:response to oxidative stress"/>
    <property type="evidence" value="ECO:0007669"/>
    <property type="project" value="InterPro"/>
</dbReference>
<protein>
    <submittedName>
        <fullName evidence="2">Peroxiredoxin, Ohr subfamily</fullName>
    </submittedName>
</protein>
<keyword evidence="3" id="KW-1185">Reference proteome</keyword>
<dbReference type="InterPro" id="IPR019953">
    <property type="entry name" value="OHR"/>
</dbReference>
<gene>
    <name evidence="2" type="ORF">SAMN05878281_3401</name>
</gene>
<organism evidence="2 3">
    <name type="scientific">Salegentibacter salegens</name>
    <dbReference type="NCBI Taxonomy" id="143223"/>
    <lineage>
        <taxon>Bacteria</taxon>
        <taxon>Pseudomonadati</taxon>
        <taxon>Bacteroidota</taxon>
        <taxon>Flavobacteriia</taxon>
        <taxon>Flavobacteriales</taxon>
        <taxon>Flavobacteriaceae</taxon>
        <taxon>Salegentibacter</taxon>
    </lineage>
</organism>
<accession>A0A1M7NRW9</accession>
<dbReference type="PANTHER" id="PTHR33797">
    <property type="entry name" value="ORGANIC HYDROPEROXIDE RESISTANCE PROTEIN-LIKE"/>
    <property type="match status" value="1"/>
</dbReference>
<evidence type="ECO:0000313" key="2">
    <source>
        <dbReference type="EMBL" id="SHN06778.1"/>
    </source>
</evidence>
<name>A0A1M7NRW9_9FLAO</name>
<dbReference type="NCBIfam" id="TIGR03561">
    <property type="entry name" value="organ_hyd_perox"/>
    <property type="match status" value="1"/>
</dbReference>
<dbReference type="OrthoDB" id="9797508at2"/>
<dbReference type="SUPFAM" id="SSF82784">
    <property type="entry name" value="OsmC-like"/>
    <property type="match status" value="1"/>
</dbReference>
<dbReference type="Gene3D" id="3.30.300.20">
    <property type="match status" value="1"/>
</dbReference>
<dbReference type="InterPro" id="IPR003718">
    <property type="entry name" value="OsmC/Ohr_fam"/>
</dbReference>
<dbReference type="STRING" id="143223.SAMN05878281_3401"/>
<dbReference type="EMBL" id="LT670848">
    <property type="protein sequence ID" value="SHN06778.1"/>
    <property type="molecule type" value="Genomic_DNA"/>
</dbReference>
<dbReference type="AlphaFoldDB" id="A0A1M7NRW9"/>
<comment type="similarity">
    <text evidence="1">Belongs to the OsmC/Ohr family.</text>
</comment>
<evidence type="ECO:0000313" key="3">
    <source>
        <dbReference type="Proteomes" id="UP000190235"/>
    </source>
</evidence>
<sequence>MKNLYKTTVTTKGARKGHAKSDDGLLDVQLSVPKSMGGEGGDFTNPEQLFAAGYSACFGGALQVVAKKHNIELGEDLSVSAVVKLGQTEDENLQLAVVLDCFLPGVDVETGEKLVNEAHEICPYSRATRDNIDVTLNLLVDED</sequence>
<dbReference type="RefSeq" id="WP_079736290.1">
    <property type="nucleotide sequence ID" value="NZ_LT670848.1"/>
</dbReference>
<reference evidence="3" key="1">
    <citation type="submission" date="2016-11" db="EMBL/GenBank/DDBJ databases">
        <authorList>
            <person name="Varghese N."/>
            <person name="Submissions S."/>
        </authorList>
    </citation>
    <scope>NUCLEOTIDE SEQUENCE [LARGE SCALE GENOMIC DNA]</scope>
    <source>
        <strain evidence="3">ACAM 48</strain>
    </source>
</reference>